<evidence type="ECO:0000256" key="2">
    <source>
        <dbReference type="ARBA" id="ARBA00022692"/>
    </source>
</evidence>
<keyword evidence="5" id="KW-0862">Zinc</keyword>
<evidence type="ECO:0000256" key="8">
    <source>
        <dbReference type="PROSITE-ProRule" id="PRU00175"/>
    </source>
</evidence>
<evidence type="ECO:0000256" key="3">
    <source>
        <dbReference type="ARBA" id="ARBA00022723"/>
    </source>
</evidence>
<comment type="subcellular location">
    <subcellularLocation>
        <location evidence="1">Membrane</location>
    </subcellularLocation>
</comment>
<proteinExistence type="predicted"/>
<keyword evidence="6" id="KW-1133">Transmembrane helix</keyword>
<evidence type="ECO:0000256" key="6">
    <source>
        <dbReference type="ARBA" id="ARBA00022989"/>
    </source>
</evidence>
<keyword evidence="7" id="KW-0472">Membrane</keyword>
<evidence type="ECO:0000256" key="7">
    <source>
        <dbReference type="ARBA" id="ARBA00023136"/>
    </source>
</evidence>
<evidence type="ECO:0000256" key="9">
    <source>
        <dbReference type="SAM" id="MobiDB-lite"/>
    </source>
</evidence>
<gene>
    <name evidence="12" type="primary">LOC111085161</name>
</gene>
<dbReference type="PANTHER" id="PTHR46539:SF23">
    <property type="entry name" value="RING-TYPE DOMAIN-CONTAINING PROTEIN"/>
    <property type="match status" value="1"/>
</dbReference>
<feature type="compositionally biased region" description="Basic and acidic residues" evidence="9">
    <location>
        <begin position="213"/>
        <end position="224"/>
    </location>
</feature>
<dbReference type="Proteomes" id="UP000694941">
    <property type="component" value="Unplaced"/>
</dbReference>
<reference evidence="12" key="1">
    <citation type="submission" date="2025-08" db="UniProtKB">
        <authorList>
            <consortium name="RefSeq"/>
        </authorList>
    </citation>
    <scope>IDENTIFICATION</scope>
    <source>
        <tissue evidence="12">Muscle</tissue>
    </source>
</reference>
<dbReference type="InterPro" id="IPR013083">
    <property type="entry name" value="Znf_RING/FYVE/PHD"/>
</dbReference>
<dbReference type="PANTHER" id="PTHR46539">
    <property type="entry name" value="E3 UBIQUITIN-PROTEIN LIGASE ATL42"/>
    <property type="match status" value="1"/>
</dbReference>
<feature type="compositionally biased region" description="Low complexity" evidence="9">
    <location>
        <begin position="198"/>
        <end position="207"/>
    </location>
</feature>
<dbReference type="SUPFAM" id="SSF57850">
    <property type="entry name" value="RING/U-box"/>
    <property type="match status" value="1"/>
</dbReference>
<keyword evidence="4 8" id="KW-0863">Zinc-finger</keyword>
<dbReference type="InterPro" id="IPR001841">
    <property type="entry name" value="Znf_RING"/>
</dbReference>
<evidence type="ECO:0000313" key="12">
    <source>
        <dbReference type="RefSeq" id="XP_022238257.1"/>
    </source>
</evidence>
<feature type="region of interest" description="Disordered" evidence="9">
    <location>
        <begin position="120"/>
        <end position="140"/>
    </location>
</feature>
<keyword evidence="3" id="KW-0479">Metal-binding</keyword>
<keyword evidence="11" id="KW-1185">Reference proteome</keyword>
<evidence type="ECO:0000259" key="10">
    <source>
        <dbReference type="PROSITE" id="PS50089"/>
    </source>
</evidence>
<feature type="domain" description="RING-type" evidence="10">
    <location>
        <begin position="33"/>
        <end position="74"/>
    </location>
</feature>
<keyword evidence="2" id="KW-0812">Transmembrane</keyword>
<evidence type="ECO:0000256" key="5">
    <source>
        <dbReference type="ARBA" id="ARBA00022833"/>
    </source>
</evidence>
<feature type="non-terminal residue" evidence="12">
    <location>
        <position position="1"/>
    </location>
</feature>
<name>A0ABM1S3Q2_LIMPO</name>
<accession>A0ABM1S3Q2</accession>
<feature type="region of interest" description="Disordered" evidence="9">
    <location>
        <begin position="190"/>
        <end position="224"/>
    </location>
</feature>
<organism evidence="11 12">
    <name type="scientific">Limulus polyphemus</name>
    <name type="common">Atlantic horseshoe crab</name>
    <dbReference type="NCBI Taxonomy" id="6850"/>
    <lineage>
        <taxon>Eukaryota</taxon>
        <taxon>Metazoa</taxon>
        <taxon>Ecdysozoa</taxon>
        <taxon>Arthropoda</taxon>
        <taxon>Chelicerata</taxon>
        <taxon>Merostomata</taxon>
        <taxon>Xiphosura</taxon>
        <taxon>Limulidae</taxon>
        <taxon>Limulus</taxon>
    </lineage>
</organism>
<dbReference type="PROSITE" id="PS50089">
    <property type="entry name" value="ZF_RING_2"/>
    <property type="match status" value="1"/>
</dbReference>
<sequence>RRLYIAAKKALDKIPVKTLKLSDREAEGEFECCAVCIEMFKLGEVVRTLPCKHTFHKSCVDPWLLDQRSCPMCKMDILKYYGLVITDSQESVLNNDDMDFPNMHHGEDLGIIHVPVHQHPAPNQSCSPERREVRSASHSASSNRADCSLFIPIQSSTQPLGQSCSTSSPDLPSPSIWGFKSEDELFLCPELEAGYQEQSDSSNSSQDPLMVTQDKEVRENPEVN</sequence>
<protein>
    <submittedName>
        <fullName evidence="12">E3 ubiquitin-protein ligase RNF128-like</fullName>
    </submittedName>
</protein>
<evidence type="ECO:0000256" key="4">
    <source>
        <dbReference type="ARBA" id="ARBA00022771"/>
    </source>
</evidence>
<dbReference type="SMART" id="SM00184">
    <property type="entry name" value="RING"/>
    <property type="match status" value="1"/>
</dbReference>
<dbReference type="Pfam" id="PF13639">
    <property type="entry name" value="zf-RING_2"/>
    <property type="match status" value="1"/>
</dbReference>
<dbReference type="RefSeq" id="XP_022238257.1">
    <property type="nucleotide sequence ID" value="XM_022382549.1"/>
</dbReference>
<dbReference type="GeneID" id="111085161"/>
<evidence type="ECO:0000256" key="1">
    <source>
        <dbReference type="ARBA" id="ARBA00004370"/>
    </source>
</evidence>
<dbReference type="Gene3D" id="3.30.40.10">
    <property type="entry name" value="Zinc/RING finger domain, C3HC4 (zinc finger)"/>
    <property type="match status" value="1"/>
</dbReference>
<evidence type="ECO:0000313" key="11">
    <source>
        <dbReference type="Proteomes" id="UP000694941"/>
    </source>
</evidence>